<dbReference type="PIRSF" id="PIRSF028200">
    <property type="entry name" value="UCP028200"/>
    <property type="match status" value="1"/>
</dbReference>
<dbReference type="EMBL" id="JBAKBA010000016">
    <property type="protein sequence ID" value="MEL0659191.1"/>
    <property type="molecule type" value="Genomic_DNA"/>
</dbReference>
<dbReference type="InterPro" id="IPR016875">
    <property type="entry name" value="UCP028200"/>
</dbReference>
<dbReference type="Proteomes" id="UP001366060">
    <property type="component" value="Unassembled WGS sequence"/>
</dbReference>
<accession>A0ABU9HBD7</accession>
<name>A0ABU9HBD7_9GAMM</name>
<dbReference type="RefSeq" id="WP_341627767.1">
    <property type="nucleotide sequence ID" value="NZ_JBAKBA010000016.1"/>
</dbReference>
<feature type="coiled-coil region" evidence="1">
    <location>
        <begin position="141"/>
        <end position="175"/>
    </location>
</feature>
<organism evidence="2 3">
    <name type="scientific">Psychromonas arctica</name>
    <dbReference type="NCBI Taxonomy" id="168275"/>
    <lineage>
        <taxon>Bacteria</taxon>
        <taxon>Pseudomonadati</taxon>
        <taxon>Pseudomonadota</taxon>
        <taxon>Gammaproteobacteria</taxon>
        <taxon>Alteromonadales</taxon>
        <taxon>Psychromonadaceae</taxon>
        <taxon>Psychromonas</taxon>
    </lineage>
</organism>
<keyword evidence="3" id="KW-1185">Reference proteome</keyword>
<evidence type="ECO:0000313" key="3">
    <source>
        <dbReference type="Proteomes" id="UP001366060"/>
    </source>
</evidence>
<keyword evidence="1" id="KW-0175">Coiled coil</keyword>
<evidence type="ECO:0000256" key="1">
    <source>
        <dbReference type="SAM" id="Coils"/>
    </source>
</evidence>
<keyword evidence="2" id="KW-0449">Lipoprotein</keyword>
<comment type="caution">
    <text evidence="2">The sequence shown here is derived from an EMBL/GenBank/DDBJ whole genome shotgun (WGS) entry which is preliminary data.</text>
</comment>
<proteinExistence type="predicted"/>
<evidence type="ECO:0000313" key="2">
    <source>
        <dbReference type="EMBL" id="MEL0659191.1"/>
    </source>
</evidence>
<protein>
    <submittedName>
        <fullName evidence="2">DUF6279 family lipoprotein</fullName>
    </submittedName>
</protein>
<gene>
    <name evidence="2" type="ORF">V6255_08565</name>
</gene>
<dbReference type="PROSITE" id="PS51257">
    <property type="entry name" value="PROKAR_LIPOPROTEIN"/>
    <property type="match status" value="1"/>
</dbReference>
<reference evidence="2 3" key="1">
    <citation type="submission" date="2024-02" db="EMBL/GenBank/DDBJ databases">
        <title>Bacteria isolated from the canopy kelp, Nereocystis luetkeana.</title>
        <authorList>
            <person name="Pfister C.A."/>
            <person name="Younker I.T."/>
            <person name="Light S.H."/>
        </authorList>
    </citation>
    <scope>NUCLEOTIDE SEQUENCE [LARGE SCALE GENOMIC DNA]</scope>
    <source>
        <strain evidence="2 3">TI.2.07</strain>
    </source>
</reference>
<sequence>MKNSIYAFMLVIMVFSITSCSTKLAYNNLDWLASWYVDDYVNLTDIQEDEFDTKLDAFLVWHRNIELQNYILQIKAIQADFNKGVTLSDIESYVTSVKTFLEVALTKAEPEVVALAYSLSDKQAGSFLVEFEQQNLDKIERFEEESKERRTKKRLEKLEEQLSSFFGRLNTQQKKLLNDGNNQLLPSFQERIKFRRHWADSIRKAYVIRARSLGDTEKKKKGFELALKQSILESNLLRSEKYSNILEHNQRVRINTLEKIVASLDEKQLKHLNEKLNETIEDLEALL</sequence>
<dbReference type="Pfam" id="PF19795">
    <property type="entry name" value="DUF6279"/>
    <property type="match status" value="1"/>
</dbReference>